<dbReference type="EMBL" id="JAANIU010016178">
    <property type="protein sequence ID" value="KAG1529156.1"/>
    <property type="molecule type" value="Genomic_DNA"/>
</dbReference>
<protein>
    <submittedName>
        <fullName evidence="1">Uncharacterized protein</fullName>
    </submittedName>
</protein>
<accession>A0A9P6XMY1</accession>
<evidence type="ECO:0000313" key="1">
    <source>
        <dbReference type="EMBL" id="KAG1529156.1"/>
    </source>
</evidence>
<organism evidence="1 2">
    <name type="scientific">Rhizopus delemar</name>
    <dbReference type="NCBI Taxonomy" id="936053"/>
    <lineage>
        <taxon>Eukaryota</taxon>
        <taxon>Fungi</taxon>
        <taxon>Fungi incertae sedis</taxon>
        <taxon>Mucoromycota</taxon>
        <taxon>Mucoromycotina</taxon>
        <taxon>Mucoromycetes</taxon>
        <taxon>Mucorales</taxon>
        <taxon>Mucorineae</taxon>
        <taxon>Rhizopodaceae</taxon>
        <taxon>Rhizopus</taxon>
    </lineage>
</organism>
<reference evidence="1 2" key="1">
    <citation type="journal article" date="2020" name="Microb. Genom.">
        <title>Genetic diversity of clinical and environmental Mucorales isolates obtained from an investigation of mucormycosis cases among solid organ transplant recipients.</title>
        <authorList>
            <person name="Nguyen M.H."/>
            <person name="Kaul D."/>
            <person name="Muto C."/>
            <person name="Cheng S.J."/>
            <person name="Richter R.A."/>
            <person name="Bruno V.M."/>
            <person name="Liu G."/>
            <person name="Beyhan S."/>
            <person name="Sundermann A.J."/>
            <person name="Mounaud S."/>
            <person name="Pasculle A.W."/>
            <person name="Nierman W.C."/>
            <person name="Driscoll E."/>
            <person name="Cumbie R."/>
            <person name="Clancy C.J."/>
            <person name="Dupont C.L."/>
        </authorList>
    </citation>
    <scope>NUCLEOTIDE SEQUENCE [LARGE SCALE GENOMIC DNA]</scope>
    <source>
        <strain evidence="1 2">GL24</strain>
    </source>
</reference>
<keyword evidence="2" id="KW-1185">Reference proteome</keyword>
<dbReference type="Proteomes" id="UP000740926">
    <property type="component" value="Unassembled WGS sequence"/>
</dbReference>
<evidence type="ECO:0000313" key="2">
    <source>
        <dbReference type="Proteomes" id="UP000740926"/>
    </source>
</evidence>
<comment type="caution">
    <text evidence="1">The sequence shown here is derived from an EMBL/GenBank/DDBJ whole genome shotgun (WGS) entry which is preliminary data.</text>
</comment>
<proteinExistence type="predicted"/>
<dbReference type="AlphaFoldDB" id="A0A9P6XMY1"/>
<gene>
    <name evidence="1" type="ORF">G6F50_018192</name>
</gene>
<name>A0A9P6XMY1_9FUNG</name>
<sequence length="99" mass="10434">MRVPVEHIHRHVQRRCELAGVLLGRGALRIAAQQQFMTAAEQLDWAADIGIHAGLRVVELVGAAHQAGTQPSLTVDGAIRAGVLQVAVGGRRTPGSCPS</sequence>